<dbReference type="RefSeq" id="WP_200273190.1">
    <property type="nucleotide sequence ID" value="NZ_JAENHN010000059.1"/>
</dbReference>
<accession>A0ABS1EV52</accession>
<dbReference type="PANTHER" id="PTHR43615">
    <property type="entry name" value="PHOSPHOENOLPYRUVATE SYNTHASE-RELATED"/>
    <property type="match status" value="1"/>
</dbReference>
<dbReference type="InterPro" id="IPR002192">
    <property type="entry name" value="PPDK_AMP/ATP-bd"/>
</dbReference>
<dbReference type="EMBL" id="JAENHN010000059">
    <property type="protein sequence ID" value="MBK1813263.1"/>
    <property type="molecule type" value="Genomic_DNA"/>
</dbReference>
<dbReference type="PANTHER" id="PTHR43615:SF1">
    <property type="entry name" value="PPDK_N DOMAIN-CONTAINING PROTEIN"/>
    <property type="match status" value="1"/>
</dbReference>
<dbReference type="Gene3D" id="3.50.30.10">
    <property type="entry name" value="Phosphohistidine domain"/>
    <property type="match status" value="1"/>
</dbReference>
<proteinExistence type="predicted"/>
<feature type="domain" description="Pyruvate phosphate dikinase AMP/ATP-binding" evidence="2">
    <location>
        <begin position="15"/>
        <end position="312"/>
    </location>
</feature>
<dbReference type="InterPro" id="IPR051549">
    <property type="entry name" value="PEP_Utilizing_Enz"/>
</dbReference>
<evidence type="ECO:0000313" key="3">
    <source>
        <dbReference type="EMBL" id="MBK1813263.1"/>
    </source>
</evidence>
<name>A0ABS1EV52_9CLOT</name>
<comment type="caution">
    <text evidence="3">The sequence shown here is derived from an EMBL/GenBank/DDBJ whole genome shotgun (WGS) entry which is preliminary data.</text>
</comment>
<feature type="domain" description="PEP-utilising enzyme mobile" evidence="1">
    <location>
        <begin position="807"/>
        <end position="877"/>
    </location>
</feature>
<reference evidence="4" key="1">
    <citation type="submission" date="2021-01" db="EMBL/GenBank/DDBJ databases">
        <title>Genome public.</title>
        <authorList>
            <person name="Liu C."/>
            <person name="Sun Q."/>
        </authorList>
    </citation>
    <scope>NUCLEOTIDE SEQUENCE [LARGE SCALE GENOMIC DNA]</scope>
    <source>
        <strain evidence="4">YIM B02505</strain>
    </source>
</reference>
<keyword evidence="4" id="KW-1185">Reference proteome</keyword>
<evidence type="ECO:0000313" key="4">
    <source>
        <dbReference type="Proteomes" id="UP000596739"/>
    </source>
</evidence>
<dbReference type="Pfam" id="PF01326">
    <property type="entry name" value="PPDK_N"/>
    <property type="match status" value="1"/>
</dbReference>
<dbReference type="InterPro" id="IPR008279">
    <property type="entry name" value="PEP-util_enz_mobile_dom"/>
</dbReference>
<dbReference type="SUPFAM" id="SSF56059">
    <property type="entry name" value="Glutathione synthetase ATP-binding domain-like"/>
    <property type="match status" value="1"/>
</dbReference>
<dbReference type="SUPFAM" id="SSF52009">
    <property type="entry name" value="Phosphohistidine domain"/>
    <property type="match status" value="1"/>
</dbReference>
<dbReference type="Gene3D" id="3.30.470.20">
    <property type="entry name" value="ATP-grasp fold, B domain"/>
    <property type="match status" value="1"/>
</dbReference>
<dbReference type="InterPro" id="IPR013815">
    <property type="entry name" value="ATP_grasp_subdomain_1"/>
</dbReference>
<dbReference type="Gene3D" id="3.30.1490.20">
    <property type="entry name" value="ATP-grasp fold, A domain"/>
    <property type="match status" value="1"/>
</dbReference>
<evidence type="ECO:0000259" key="2">
    <source>
        <dbReference type="Pfam" id="PF01326"/>
    </source>
</evidence>
<dbReference type="NCBIfam" id="NF004877">
    <property type="entry name" value="PRK06241.1-2"/>
    <property type="match status" value="1"/>
</dbReference>
<gene>
    <name evidence="3" type="ORF">JHL18_21815</name>
</gene>
<dbReference type="Pfam" id="PF00391">
    <property type="entry name" value="PEP-utilizers"/>
    <property type="match status" value="1"/>
</dbReference>
<evidence type="ECO:0000259" key="1">
    <source>
        <dbReference type="Pfam" id="PF00391"/>
    </source>
</evidence>
<organism evidence="3 4">
    <name type="scientific">Clostridium yunnanense</name>
    <dbReference type="NCBI Taxonomy" id="2800325"/>
    <lineage>
        <taxon>Bacteria</taxon>
        <taxon>Bacillati</taxon>
        <taxon>Bacillota</taxon>
        <taxon>Clostridia</taxon>
        <taxon>Eubacteriales</taxon>
        <taxon>Clostridiaceae</taxon>
        <taxon>Clostridium</taxon>
    </lineage>
</organism>
<sequence length="883" mass="99123">MYVINFDNIKENSLSLVGGKALNLGLLTKNNFNVPNGFVITTEAFKTFINSSTSMNAYYLKLNTLKSTDISSINKTSKDIISYIEALNIPYAIESTILRAFDNLDKKLSYAVRSSGTAEDLPGTSFAGQHESYLNIIGINSILEHVKKCWASLFTARAITYRIKNGFDHKKVLLSVIVQEMIPSVSSGVMFTADPITGNRKIVCINAVYGLGESLVQGIASPDLYKIKNSKIIHKLIEEKSISINTTSEGGIITKPLSSLQRKSQVLNDNNILLLSRLGKEIENYYNAPQDIEWGYYMGKFYILQSREITTLYPLPELKDDLYHVYMSTGHQQMMTNAIKPLGICILNSFFPFVPKKYNYDQNPNLVEAGNRIYADITRTLKNPILKNIFLDKFSIMDVLMSNAVKEVVSSEDFKTRKTERQKIELCHLKLFSTMSINILRENYVYNNKDVLERANNFMDSLCNNFQAELEKQSGAKAIRYIQINLPSIMANIITTLLPPNQVAMMAKINLEKKCKKWLGESIDISPLNKSLKGNVTTEMGLAIGDLADIARKSPEVVKYLKAANTPYYINGVKKIKGGLEFANAMEQFLDKYGMRCPGEIDITVDRWIENPLNLLPSILNFINSKSSNEHKKDFDDGLKQAEKVKKEIISKAKASGLNENKIIKLTGLIDTYRTGAALREHQKFCDIRIFWIIKKTLLKEASHLVNRRIIRVKEDIYYLSLTEIHDAISGNQKENLLVTIEKRKESFIRYSNLNPPRVLTSDGEAFYGNYESKDIPIKALPGIAVSQGTFQGIARVILNPNDAYFRPGEVLIAPFTDPGWTPLFVSSKALVTEIGGLMTHGAVIAREYGIPAVVGVENVTKLIKTGDRILVNGSLGYVQILN</sequence>
<dbReference type="Proteomes" id="UP000596739">
    <property type="component" value="Unassembled WGS sequence"/>
</dbReference>
<dbReference type="InterPro" id="IPR036637">
    <property type="entry name" value="Phosphohistidine_dom_sf"/>
</dbReference>
<protein>
    <submittedName>
        <fullName evidence="3">Phosphoenolpyruvate synthase</fullName>
    </submittedName>
</protein>
<dbReference type="NCBIfam" id="NF004878">
    <property type="entry name" value="PRK06241.1-3"/>
    <property type="match status" value="1"/>
</dbReference>